<keyword evidence="5" id="KW-0560">Oxidoreductase</keyword>
<dbReference type="Gene3D" id="3.40.50.720">
    <property type="entry name" value="NAD(P)-binding Rossmann-like Domain"/>
    <property type="match status" value="1"/>
</dbReference>
<accession>A0ABR1WD24</accession>
<evidence type="ECO:0000259" key="6">
    <source>
        <dbReference type="Pfam" id="PF01266"/>
    </source>
</evidence>
<evidence type="ECO:0000313" key="8">
    <source>
        <dbReference type="Proteomes" id="UP001446871"/>
    </source>
</evidence>
<dbReference type="EMBL" id="JAQQWM010000001">
    <property type="protein sequence ID" value="KAK8081342.1"/>
    <property type="molecule type" value="Genomic_DNA"/>
</dbReference>
<evidence type="ECO:0000256" key="5">
    <source>
        <dbReference type="ARBA" id="ARBA00023002"/>
    </source>
</evidence>
<keyword evidence="4" id="KW-0274">FAD</keyword>
<comment type="cofactor">
    <cofactor evidence="1">
        <name>FAD</name>
        <dbReference type="ChEBI" id="CHEBI:57692"/>
    </cofactor>
</comment>
<dbReference type="SUPFAM" id="SSF51971">
    <property type="entry name" value="Nucleotide-binding domain"/>
    <property type="match status" value="1"/>
</dbReference>
<dbReference type="Pfam" id="PF01266">
    <property type="entry name" value="DAO"/>
    <property type="match status" value="1"/>
</dbReference>
<gene>
    <name evidence="7" type="ORF">PG996_000123</name>
</gene>
<evidence type="ECO:0000256" key="4">
    <source>
        <dbReference type="ARBA" id="ARBA00022827"/>
    </source>
</evidence>
<dbReference type="Gene3D" id="3.30.9.10">
    <property type="entry name" value="D-Amino Acid Oxidase, subunit A, domain 2"/>
    <property type="match status" value="1"/>
</dbReference>
<dbReference type="PROSITE" id="PS00677">
    <property type="entry name" value="DAO"/>
    <property type="match status" value="1"/>
</dbReference>
<evidence type="ECO:0000256" key="1">
    <source>
        <dbReference type="ARBA" id="ARBA00001974"/>
    </source>
</evidence>
<dbReference type="PIRSF" id="PIRSF000189">
    <property type="entry name" value="D-aa_oxidase"/>
    <property type="match status" value="1"/>
</dbReference>
<keyword evidence="3" id="KW-0285">Flavoprotein</keyword>
<dbReference type="InterPro" id="IPR023209">
    <property type="entry name" value="DAO"/>
</dbReference>
<sequence>MTSTSNSRDAIVVVGAGIIGLNVASILADQGLGQYVTVIAEHLPGDTSINYTSPWAGANFSAISGNDANALRWDRTGYQHLTRLAQQVGAESFVQQTPSTEYWDDKVSDDKMQSLSEYLNDVSPSTTARSSRTVHGVLTRMHQFQIVPETQLPSGVASGLKYTTVTINAPEHIKFLHLRLKDQHGVRFLRKKIADIKDAYLGSQTQVVFNCTGNASAHLAGVEDPKCYPTRGQIVLVKAPDVHQNVMRHGRDYVTYIIPRPFSNGNVILGGYMQKGVSTSDTFSHETESILERTGELSSEVRNGSPEIMAVLAGLRPSREGGARVEAVQLKVRDQDRLLVHNYGAGGTGFQAGYGMAVDAVASAKHILDRLSSRVNQAKL</sequence>
<evidence type="ECO:0000313" key="7">
    <source>
        <dbReference type="EMBL" id="KAK8081342.1"/>
    </source>
</evidence>
<evidence type="ECO:0000256" key="2">
    <source>
        <dbReference type="ARBA" id="ARBA00006730"/>
    </source>
</evidence>
<dbReference type="InterPro" id="IPR006181">
    <property type="entry name" value="D-amino_acid_oxidase_CS"/>
</dbReference>
<comment type="caution">
    <text evidence="7">The sequence shown here is derived from an EMBL/GenBank/DDBJ whole genome shotgun (WGS) entry which is preliminary data.</text>
</comment>
<comment type="similarity">
    <text evidence="2">Belongs to the DAMOX/DASOX family.</text>
</comment>
<name>A0ABR1WD24_9PEZI</name>
<dbReference type="InterPro" id="IPR006076">
    <property type="entry name" value="FAD-dep_OxRdtase"/>
</dbReference>
<reference evidence="7 8" key="1">
    <citation type="submission" date="2023-01" db="EMBL/GenBank/DDBJ databases">
        <title>Analysis of 21 Apiospora genomes using comparative genomics revels a genus with tremendous synthesis potential of carbohydrate active enzymes and secondary metabolites.</title>
        <authorList>
            <person name="Sorensen T."/>
        </authorList>
    </citation>
    <scope>NUCLEOTIDE SEQUENCE [LARGE SCALE GENOMIC DNA]</scope>
    <source>
        <strain evidence="7 8">CBS 83171</strain>
    </source>
</reference>
<dbReference type="PANTHER" id="PTHR11530">
    <property type="entry name" value="D-AMINO ACID OXIDASE"/>
    <property type="match status" value="1"/>
</dbReference>
<dbReference type="PANTHER" id="PTHR11530:SF11">
    <property type="entry name" value="D-ASPARTATE OXIDASE"/>
    <property type="match status" value="1"/>
</dbReference>
<feature type="domain" description="FAD dependent oxidoreductase" evidence="6">
    <location>
        <begin position="11"/>
        <end position="357"/>
    </location>
</feature>
<proteinExistence type="inferred from homology"/>
<organism evidence="7 8">
    <name type="scientific">Apiospora saccharicola</name>
    <dbReference type="NCBI Taxonomy" id="335842"/>
    <lineage>
        <taxon>Eukaryota</taxon>
        <taxon>Fungi</taxon>
        <taxon>Dikarya</taxon>
        <taxon>Ascomycota</taxon>
        <taxon>Pezizomycotina</taxon>
        <taxon>Sordariomycetes</taxon>
        <taxon>Xylariomycetidae</taxon>
        <taxon>Amphisphaeriales</taxon>
        <taxon>Apiosporaceae</taxon>
        <taxon>Apiospora</taxon>
    </lineage>
</organism>
<dbReference type="SUPFAM" id="SSF54373">
    <property type="entry name" value="FAD-linked reductases, C-terminal domain"/>
    <property type="match status" value="1"/>
</dbReference>
<protein>
    <recommendedName>
        <fullName evidence="6">FAD dependent oxidoreductase domain-containing protein</fullName>
    </recommendedName>
</protein>
<dbReference type="Proteomes" id="UP001446871">
    <property type="component" value="Unassembled WGS sequence"/>
</dbReference>
<evidence type="ECO:0000256" key="3">
    <source>
        <dbReference type="ARBA" id="ARBA00022630"/>
    </source>
</evidence>
<keyword evidence="8" id="KW-1185">Reference proteome</keyword>